<evidence type="ECO:0000313" key="2">
    <source>
        <dbReference type="Proteomes" id="UP000287352"/>
    </source>
</evidence>
<comment type="caution">
    <text evidence="1">The sequence shown here is derived from an EMBL/GenBank/DDBJ whole genome shotgun (WGS) entry which is preliminary data.</text>
</comment>
<gene>
    <name evidence="1" type="ORF">KTT_39900</name>
</gene>
<dbReference type="EMBL" id="BIFR01000001">
    <property type="protein sequence ID" value="GCE14131.1"/>
    <property type="molecule type" value="Genomic_DNA"/>
</dbReference>
<dbReference type="AlphaFoldDB" id="A0A402A550"/>
<keyword evidence="2" id="KW-1185">Reference proteome</keyword>
<name>A0A402A550_9CHLR</name>
<protein>
    <submittedName>
        <fullName evidence="1">Uncharacterized protein</fullName>
    </submittedName>
</protein>
<sequence length="274" mass="31692">MRKYTIRKQLLEGVKAFLENSASADKRATTIIQHCYDFLSTEEKLLTLDEMVWRFLAVELSDSVFYQNKTYLQELYDILTGKKSHNFSRCVFQEDYQCYFTNDEREWFTALEELAHFITSIPYEKVYQMRGQTHKREGDRTSEENNHSMALSIDEIDDNYQTKKERVESLSKNCPSPVSIGDEKIYHLLLREITTILTGLTIGKAVAAFGYPIADGSFSRYGDVVSSGPFNMTENLLWANKALEVLLGKRALFLSWRWSIDPLSDTESLLISIH</sequence>
<accession>A0A402A550</accession>
<dbReference type="RefSeq" id="WP_126581605.1">
    <property type="nucleotide sequence ID" value="NZ_BIFR01000001.1"/>
</dbReference>
<dbReference type="Proteomes" id="UP000287352">
    <property type="component" value="Unassembled WGS sequence"/>
</dbReference>
<reference evidence="2" key="1">
    <citation type="submission" date="2018-12" db="EMBL/GenBank/DDBJ databases">
        <title>Tengunoibacter tsumagoiensis gen. nov., sp. nov., Dictyobacter kobayashii sp. nov., D. alpinus sp. nov., and D. joshuensis sp. nov. and description of Dictyobacteraceae fam. nov. within the order Ktedonobacterales isolated from Tengu-no-mugimeshi.</title>
        <authorList>
            <person name="Wang C.M."/>
            <person name="Zheng Y."/>
            <person name="Sakai Y."/>
            <person name="Toyoda A."/>
            <person name="Minakuchi Y."/>
            <person name="Abe K."/>
            <person name="Yokota A."/>
            <person name="Yabe S."/>
        </authorList>
    </citation>
    <scope>NUCLEOTIDE SEQUENCE [LARGE SCALE GENOMIC DNA]</scope>
    <source>
        <strain evidence="2">Uno3</strain>
    </source>
</reference>
<evidence type="ECO:0000313" key="1">
    <source>
        <dbReference type="EMBL" id="GCE14131.1"/>
    </source>
</evidence>
<organism evidence="1 2">
    <name type="scientific">Tengunoibacter tsumagoiensis</name>
    <dbReference type="NCBI Taxonomy" id="2014871"/>
    <lineage>
        <taxon>Bacteria</taxon>
        <taxon>Bacillati</taxon>
        <taxon>Chloroflexota</taxon>
        <taxon>Ktedonobacteria</taxon>
        <taxon>Ktedonobacterales</taxon>
        <taxon>Dictyobacteraceae</taxon>
        <taxon>Tengunoibacter</taxon>
    </lineage>
</organism>
<proteinExistence type="predicted"/>